<dbReference type="Pfam" id="PF12974">
    <property type="entry name" value="Phosphonate-bd"/>
    <property type="match status" value="1"/>
</dbReference>
<dbReference type="PANTHER" id="PTHR30024:SF17">
    <property type="entry name" value="SOLUTE-BINDING PROTEIN FAMILY 3_N-TERMINAL DOMAIN-CONTAINING PROTEIN"/>
    <property type="match status" value="1"/>
</dbReference>
<proteinExistence type="predicted"/>
<evidence type="ECO:0000256" key="1">
    <source>
        <dbReference type="SAM" id="SignalP"/>
    </source>
</evidence>
<feature type="chain" id="PRO_5046783413" evidence="1">
    <location>
        <begin position="26"/>
        <end position="277"/>
    </location>
</feature>
<dbReference type="PROSITE" id="PS51257">
    <property type="entry name" value="PROKAR_LIPOPROTEIN"/>
    <property type="match status" value="1"/>
</dbReference>
<sequence>MNIRAIATGLVICVTSLACALPAWAQAFQVGVLPNLSPRVLLTNYRPLRDHLSAALGMPVEIATAPDFRTFQARTVAGEYDLVVTAANLGRIAQQDAGLTLIAGFEPAIPALLVTLKAAPAASIEALRGKALAVSNPQSMLVLVGKNWLRQRGLSAGADYEVVWTRNEDSLAQVLTSGSAPLAMMSAGELRAIRPEIGERLSVMEEFARLPNFLLLQGRAMPADRAAVLRAALMAFPATDLGREFTTLTGVRAISPVPEKDLETIDSVTAETREQLR</sequence>
<keyword evidence="1" id="KW-0732">Signal</keyword>
<feature type="signal peptide" evidence="1">
    <location>
        <begin position="1"/>
        <end position="25"/>
    </location>
</feature>
<dbReference type="EMBL" id="JAHOPB010000001">
    <property type="protein sequence ID" value="MBU8875654.1"/>
    <property type="molecule type" value="Genomic_DNA"/>
</dbReference>
<name>A0ABS6IM38_9HYPH</name>
<dbReference type="PANTHER" id="PTHR30024">
    <property type="entry name" value="ALIPHATIC SULFONATES-BINDING PROTEIN-RELATED"/>
    <property type="match status" value="1"/>
</dbReference>
<keyword evidence="3" id="KW-1185">Reference proteome</keyword>
<reference evidence="2 3" key="1">
    <citation type="submission" date="2021-06" db="EMBL/GenBank/DDBJ databases">
        <authorList>
            <person name="Lee D.H."/>
        </authorList>
    </citation>
    <scope>NUCLEOTIDE SEQUENCE [LARGE SCALE GENOMIC DNA]</scope>
    <source>
        <strain evidence="2 3">MMS21-HV4-11</strain>
    </source>
</reference>
<gene>
    <name evidence="2" type="ORF">KQ910_17910</name>
</gene>
<protein>
    <submittedName>
        <fullName evidence="2">Phosphate/phosphite/phosphonate ABC transporter substrate-binding protein</fullName>
    </submittedName>
</protein>
<dbReference type="Proteomes" id="UP000727907">
    <property type="component" value="Unassembled WGS sequence"/>
</dbReference>
<organism evidence="2 3">
    <name type="scientific">Reyranella humidisoli</name>
    <dbReference type="NCBI Taxonomy" id="2849149"/>
    <lineage>
        <taxon>Bacteria</taxon>
        <taxon>Pseudomonadati</taxon>
        <taxon>Pseudomonadota</taxon>
        <taxon>Alphaproteobacteria</taxon>
        <taxon>Hyphomicrobiales</taxon>
        <taxon>Reyranellaceae</taxon>
        <taxon>Reyranella</taxon>
    </lineage>
</organism>
<evidence type="ECO:0000313" key="2">
    <source>
        <dbReference type="EMBL" id="MBU8875654.1"/>
    </source>
</evidence>
<evidence type="ECO:0000313" key="3">
    <source>
        <dbReference type="Proteomes" id="UP000727907"/>
    </source>
</evidence>
<dbReference type="RefSeq" id="WP_216963234.1">
    <property type="nucleotide sequence ID" value="NZ_JAHOPB010000001.1"/>
</dbReference>
<comment type="caution">
    <text evidence="2">The sequence shown here is derived from an EMBL/GenBank/DDBJ whole genome shotgun (WGS) entry which is preliminary data.</text>
</comment>
<accession>A0ABS6IM38</accession>